<accession>A0A4Q4MD39</accession>
<sequence length="273" mass="31781">MVGTWKNCERLALWKKEDKEYDGANSHSCMYESRSLEEIRPEEVAQPLQERAKRNKEKHDIYRATHKKEIRATQKIWDEENKEHRKELKRQWNEENKEHVNEYQRKRAKTAKETAQFPCNDCGLNFANKTELKRHQDSEIACKPKRDAARSAKLTCGGCQREFAQMANLERHIAQGTCRTVEQMSCPTCGRVIKSRSNLECFGTNIFSQEWMCWYLPALDISPMLPLAETPRISWPSFHKSSRGWKFLEGLQAAPEFLIVLPLSTTTVTAMIS</sequence>
<proteinExistence type="predicted"/>
<evidence type="ECO:0000256" key="1">
    <source>
        <dbReference type="PROSITE-ProRule" id="PRU00042"/>
    </source>
</evidence>
<dbReference type="PROSITE" id="PS50157">
    <property type="entry name" value="ZINC_FINGER_C2H2_2"/>
    <property type="match status" value="1"/>
</dbReference>
<evidence type="ECO:0000313" key="3">
    <source>
        <dbReference type="EMBL" id="RYN48345.1"/>
    </source>
</evidence>
<dbReference type="Pfam" id="PF00096">
    <property type="entry name" value="zf-C2H2"/>
    <property type="match status" value="1"/>
</dbReference>
<keyword evidence="1" id="KW-0862">Zinc</keyword>
<protein>
    <recommendedName>
        <fullName evidence="2">C2H2-type domain-containing protein</fullName>
    </recommendedName>
</protein>
<evidence type="ECO:0000313" key="4">
    <source>
        <dbReference type="Proteomes" id="UP000292402"/>
    </source>
</evidence>
<organism evidence="3 4">
    <name type="scientific">Alternaria tenuissima</name>
    <dbReference type="NCBI Taxonomy" id="119927"/>
    <lineage>
        <taxon>Eukaryota</taxon>
        <taxon>Fungi</taxon>
        <taxon>Dikarya</taxon>
        <taxon>Ascomycota</taxon>
        <taxon>Pezizomycotina</taxon>
        <taxon>Dothideomycetes</taxon>
        <taxon>Pleosporomycetidae</taxon>
        <taxon>Pleosporales</taxon>
        <taxon>Pleosporineae</taxon>
        <taxon>Pleosporaceae</taxon>
        <taxon>Alternaria</taxon>
        <taxon>Alternaria sect. Alternaria</taxon>
        <taxon>Alternaria alternata complex</taxon>
    </lineage>
</organism>
<dbReference type="Gene3D" id="3.30.160.60">
    <property type="entry name" value="Classic Zinc Finger"/>
    <property type="match status" value="1"/>
</dbReference>
<comment type="caution">
    <text evidence="3">The sequence shown here is derived from an EMBL/GenBank/DDBJ whole genome shotgun (WGS) entry which is preliminary data.</text>
</comment>
<gene>
    <name evidence="3" type="ORF">AA0114_g7196</name>
</gene>
<dbReference type="GO" id="GO:0008270">
    <property type="term" value="F:zinc ion binding"/>
    <property type="evidence" value="ECO:0007669"/>
    <property type="project" value="UniProtKB-KW"/>
</dbReference>
<keyword evidence="1" id="KW-0479">Metal-binding</keyword>
<feature type="domain" description="C2H2-type" evidence="2">
    <location>
        <begin position="117"/>
        <end position="144"/>
    </location>
</feature>
<dbReference type="AlphaFoldDB" id="A0A4Q4MD39"/>
<keyword evidence="1" id="KW-0863">Zinc-finger</keyword>
<name>A0A4Q4MD39_9PLEO</name>
<reference evidence="4" key="1">
    <citation type="journal article" date="2019" name="bioRxiv">
        <title>Genomics, evolutionary history and diagnostics of the Alternaria alternata species group including apple and Asian pear pathotypes.</title>
        <authorList>
            <person name="Armitage A.D."/>
            <person name="Cockerton H.M."/>
            <person name="Sreenivasaprasad S."/>
            <person name="Woodhall J.W."/>
            <person name="Lane C.R."/>
            <person name="Harrison R.J."/>
            <person name="Clarkson J.P."/>
        </authorList>
    </citation>
    <scope>NUCLEOTIDE SEQUENCE [LARGE SCALE GENOMIC DNA]</scope>
    <source>
        <strain evidence="4">FERA 1082</strain>
    </source>
</reference>
<evidence type="ECO:0000259" key="2">
    <source>
        <dbReference type="PROSITE" id="PS50157"/>
    </source>
</evidence>
<dbReference type="Proteomes" id="UP000292402">
    <property type="component" value="Unassembled WGS sequence"/>
</dbReference>
<dbReference type="InterPro" id="IPR013087">
    <property type="entry name" value="Znf_C2H2_type"/>
</dbReference>
<dbReference type="EMBL" id="PDXA01000023">
    <property type="protein sequence ID" value="RYN48345.1"/>
    <property type="molecule type" value="Genomic_DNA"/>
</dbReference>